<proteinExistence type="predicted"/>
<reference evidence="1" key="1">
    <citation type="submission" date="2019-08" db="EMBL/GenBank/DDBJ databases">
        <authorList>
            <person name="Kucharzyk K."/>
            <person name="Murdoch R.W."/>
            <person name="Higgins S."/>
            <person name="Loffler F."/>
        </authorList>
    </citation>
    <scope>NUCLEOTIDE SEQUENCE</scope>
</reference>
<dbReference type="AlphaFoldDB" id="A0A645B9M7"/>
<gene>
    <name evidence="1" type="ORF">SDC9_105205</name>
</gene>
<organism evidence="1">
    <name type="scientific">bioreactor metagenome</name>
    <dbReference type="NCBI Taxonomy" id="1076179"/>
    <lineage>
        <taxon>unclassified sequences</taxon>
        <taxon>metagenomes</taxon>
        <taxon>ecological metagenomes</taxon>
    </lineage>
</organism>
<comment type="caution">
    <text evidence="1">The sequence shown here is derived from an EMBL/GenBank/DDBJ whole genome shotgun (WGS) entry which is preliminary data.</text>
</comment>
<sequence length="567" mass="62243">MFALARRKFSDDLALGPLGQRHQIVQTLVADDHPGGVNSQLPVDPFQHPRMFKNPRHLRLFGDHLAQLGRILLGFFQGHFGIGRNLLGDPVARGEIVAEHPRHILDHRFGFQGAVGADLGHAVLAVFVPHVVDHFAAAVFAEVDVEVRRTHPFRVEEAFEQQIVLDRVDVGDQSQVGHQAARAGAASRSDRNAVILGVFDEIADHQKIRTVLGPVDHVEFEIHAFHDPALLFGKRARGARIEAVAVLYVAQTDAAQIFFFRRTSGNFENRIVIGLGGIGKIEIAAFRHADGIGDGFGDFVKNPLHLLGTLEIEFRKRKAEPVGIAELALRLDAEHDLMRLGVLFFQIMDVIGGDHGQLEFPGQLDEAAVGAALLLHAVVHDFKIEVLPAENIAVLGHRPGGALHVVIENRGRDFAADAGRQTQQSFMMLAEQIAVHPGLIVHAVDPGFGKQFAQRVIPFDIFRQQHQVVAADMRPRGIAVEARRRRDINLAADDRPAAAGAEGVVHIDRTADIAVVGNGAADHVVRFGHLEQAFDRTRPVKQTVVRVNMQMNEISSHFDGIFLYCGS</sequence>
<protein>
    <submittedName>
        <fullName evidence="1">Uncharacterized protein</fullName>
    </submittedName>
</protein>
<name>A0A645B9M7_9ZZZZ</name>
<dbReference type="AntiFam" id="ANF00080">
    <property type="entry name" value="Shadow ORF (opposite dnaE)"/>
</dbReference>
<accession>A0A645B9M7</accession>
<dbReference type="EMBL" id="VSSQ01016733">
    <property type="protein sequence ID" value="MPM58374.1"/>
    <property type="molecule type" value="Genomic_DNA"/>
</dbReference>
<evidence type="ECO:0000313" key="1">
    <source>
        <dbReference type="EMBL" id="MPM58374.1"/>
    </source>
</evidence>